<organism evidence="1">
    <name type="scientific">marine sediment metagenome</name>
    <dbReference type="NCBI Taxonomy" id="412755"/>
    <lineage>
        <taxon>unclassified sequences</taxon>
        <taxon>metagenomes</taxon>
        <taxon>ecological metagenomes</taxon>
    </lineage>
</organism>
<sequence>MKVNFVRDYRGYKKGEVHEFVSFITEDYLSRKLVEPYVENDKKDAEIADLKKQNATLKGKLTKQINAAPVNKQVTDADNK</sequence>
<comment type="caution">
    <text evidence="1">The sequence shown here is derived from an EMBL/GenBank/DDBJ whole genome shotgun (WGS) entry which is preliminary data.</text>
</comment>
<protein>
    <recommendedName>
        <fullName evidence="2">DivIVA domain-containing protein</fullName>
    </recommendedName>
</protein>
<dbReference type="AlphaFoldDB" id="A0A0F9HWF0"/>
<accession>A0A0F9HWF0</accession>
<reference evidence="1" key="1">
    <citation type="journal article" date="2015" name="Nature">
        <title>Complex archaea that bridge the gap between prokaryotes and eukaryotes.</title>
        <authorList>
            <person name="Spang A."/>
            <person name="Saw J.H."/>
            <person name="Jorgensen S.L."/>
            <person name="Zaremba-Niedzwiedzka K."/>
            <person name="Martijn J."/>
            <person name="Lind A.E."/>
            <person name="van Eijk R."/>
            <person name="Schleper C."/>
            <person name="Guy L."/>
            <person name="Ettema T.J."/>
        </authorList>
    </citation>
    <scope>NUCLEOTIDE SEQUENCE</scope>
</reference>
<evidence type="ECO:0000313" key="1">
    <source>
        <dbReference type="EMBL" id="KKM19741.1"/>
    </source>
</evidence>
<name>A0A0F9HWF0_9ZZZZ</name>
<dbReference type="EMBL" id="LAZR01013918">
    <property type="protein sequence ID" value="KKM19741.1"/>
    <property type="molecule type" value="Genomic_DNA"/>
</dbReference>
<gene>
    <name evidence="1" type="ORF">LCGC14_1652530</name>
</gene>
<proteinExistence type="predicted"/>
<evidence type="ECO:0008006" key="2">
    <source>
        <dbReference type="Google" id="ProtNLM"/>
    </source>
</evidence>